<proteinExistence type="predicted"/>
<dbReference type="EMBL" id="JANFYT010000027">
    <property type="protein sequence ID" value="MCQ4815106.1"/>
    <property type="molecule type" value="Genomic_DNA"/>
</dbReference>
<gene>
    <name evidence="1" type="ORF">NE630_11755</name>
</gene>
<evidence type="ECO:0000313" key="2">
    <source>
        <dbReference type="Proteomes" id="UP001205919"/>
    </source>
</evidence>
<comment type="caution">
    <text evidence="1">The sequence shown here is derived from an EMBL/GenBank/DDBJ whole genome shotgun (WGS) entry which is preliminary data.</text>
</comment>
<protein>
    <submittedName>
        <fullName evidence="1">Uncharacterized protein</fullName>
    </submittedName>
</protein>
<keyword evidence="2" id="KW-1185">Reference proteome</keyword>
<sequence>MAKSKEEVNSAHFEKTSNGLPALDEGMKLDCIGKIRYLVL</sequence>
<name>A0AAW5K5I9_9BACT</name>
<organism evidence="1 2">
    <name type="scientific">Cloacibacillus evryensis</name>
    <dbReference type="NCBI Taxonomy" id="508460"/>
    <lineage>
        <taxon>Bacteria</taxon>
        <taxon>Thermotogati</taxon>
        <taxon>Synergistota</taxon>
        <taxon>Synergistia</taxon>
        <taxon>Synergistales</taxon>
        <taxon>Synergistaceae</taxon>
        <taxon>Cloacibacillus</taxon>
    </lineage>
</organism>
<dbReference type="AlphaFoldDB" id="A0AAW5K5I9"/>
<evidence type="ECO:0000313" key="1">
    <source>
        <dbReference type="EMBL" id="MCQ4815106.1"/>
    </source>
</evidence>
<reference evidence="1 2" key="1">
    <citation type="submission" date="2022-06" db="EMBL/GenBank/DDBJ databases">
        <title>Isolation of gut microbiota from human fecal samples.</title>
        <authorList>
            <person name="Pamer E.G."/>
            <person name="Barat B."/>
            <person name="Waligurski E."/>
            <person name="Medina S."/>
            <person name="Paddock L."/>
            <person name="Mostad J."/>
        </authorList>
    </citation>
    <scope>NUCLEOTIDE SEQUENCE [LARGE SCALE GENOMIC DNA]</scope>
    <source>
        <strain evidence="1 2">DFI.9.90</strain>
    </source>
</reference>
<dbReference type="Proteomes" id="UP001205919">
    <property type="component" value="Unassembled WGS sequence"/>
</dbReference>
<dbReference type="RefSeq" id="WP_256182129.1">
    <property type="nucleotide sequence ID" value="NZ_CABKQM010000003.1"/>
</dbReference>
<accession>A0AAW5K5I9</accession>